<dbReference type="Gene3D" id="2.170.270.10">
    <property type="entry name" value="SET domain"/>
    <property type="match status" value="1"/>
</dbReference>
<comment type="caution">
    <text evidence="2">The sequence shown here is derived from an EMBL/GenBank/DDBJ whole genome shotgun (WGS) entry which is preliminary data.</text>
</comment>
<dbReference type="PANTHER" id="PTHR47332">
    <property type="entry name" value="SET DOMAIN-CONTAINING PROTEIN 5"/>
    <property type="match status" value="1"/>
</dbReference>
<dbReference type="PROSITE" id="PS50280">
    <property type="entry name" value="SET"/>
    <property type="match status" value="1"/>
</dbReference>
<dbReference type="SUPFAM" id="SSF82199">
    <property type="entry name" value="SET domain"/>
    <property type="match status" value="1"/>
</dbReference>
<accession>A0A367L1K4</accession>
<dbReference type="PANTHER" id="PTHR47332:SF4">
    <property type="entry name" value="SET DOMAIN-CONTAINING PROTEIN 5"/>
    <property type="match status" value="1"/>
</dbReference>
<dbReference type="STRING" id="1330021.A0A367L1K4"/>
<dbReference type="AlphaFoldDB" id="A0A367L1K4"/>
<dbReference type="EMBL" id="LKCN02000020">
    <property type="protein sequence ID" value="RCI08301.1"/>
    <property type="molecule type" value="Genomic_DNA"/>
</dbReference>
<name>A0A367L1K4_9HYPO</name>
<organism evidence="2 3">
    <name type="scientific">Ophiocordyceps polyrhachis-furcata BCC 54312</name>
    <dbReference type="NCBI Taxonomy" id="1330021"/>
    <lineage>
        <taxon>Eukaryota</taxon>
        <taxon>Fungi</taxon>
        <taxon>Dikarya</taxon>
        <taxon>Ascomycota</taxon>
        <taxon>Pezizomycotina</taxon>
        <taxon>Sordariomycetes</taxon>
        <taxon>Hypocreomycetidae</taxon>
        <taxon>Hypocreales</taxon>
        <taxon>Ophiocordycipitaceae</taxon>
        <taxon>Ophiocordyceps</taxon>
    </lineage>
</organism>
<dbReference type="SMART" id="SM00317">
    <property type="entry name" value="SET"/>
    <property type="match status" value="1"/>
</dbReference>
<evidence type="ECO:0000313" key="3">
    <source>
        <dbReference type="Proteomes" id="UP000253664"/>
    </source>
</evidence>
<gene>
    <name evidence="2" type="ORF">L249_8346</name>
</gene>
<dbReference type="InterPro" id="IPR053185">
    <property type="entry name" value="SET_domain_protein"/>
</dbReference>
<protein>
    <recommendedName>
        <fullName evidence="1">SET domain-containing protein</fullName>
    </recommendedName>
</protein>
<proteinExistence type="predicted"/>
<feature type="non-terminal residue" evidence="2">
    <location>
        <position position="214"/>
    </location>
</feature>
<dbReference type="Proteomes" id="UP000253664">
    <property type="component" value="Unassembled WGS sequence"/>
</dbReference>
<sequence>MSPRCLTDSGYVPIDDIYSGEEDTNTLKHWEPVQKHNTEPQFQNRFFKIQRSETAGWGAFAVCNLRRDDLILMEKSLFVADQSSLFRAFETLDSDSKNIALSLHVNELVKPGTPPIQAIWATNCFTRAGLFPIAARFNHACYPAHNVRFYFDHESDCLVLRVRAERVAAGEELRISYGRDRTVAELYMTYGFRCRCGACPGLSDRDVQRLTSQW</sequence>
<evidence type="ECO:0000259" key="1">
    <source>
        <dbReference type="PROSITE" id="PS50280"/>
    </source>
</evidence>
<dbReference type="InterPro" id="IPR001214">
    <property type="entry name" value="SET_dom"/>
</dbReference>
<dbReference type="Pfam" id="PF00856">
    <property type="entry name" value="SET"/>
    <property type="match status" value="1"/>
</dbReference>
<dbReference type="InterPro" id="IPR046341">
    <property type="entry name" value="SET_dom_sf"/>
</dbReference>
<keyword evidence="3" id="KW-1185">Reference proteome</keyword>
<reference evidence="2 3" key="1">
    <citation type="journal article" date="2015" name="BMC Genomics">
        <title>Insights from the genome of Ophiocordyceps polyrhachis-furcata to pathogenicity and host specificity in insect fungi.</title>
        <authorList>
            <person name="Wichadakul D."/>
            <person name="Kobmoo N."/>
            <person name="Ingsriswang S."/>
            <person name="Tangphatsornruang S."/>
            <person name="Chantasingh D."/>
            <person name="Luangsa-ard J.J."/>
            <person name="Eurwilaichitr L."/>
        </authorList>
    </citation>
    <scope>NUCLEOTIDE SEQUENCE [LARGE SCALE GENOMIC DNA]</scope>
    <source>
        <strain evidence="2 3">BCC 54312</strain>
    </source>
</reference>
<evidence type="ECO:0000313" key="2">
    <source>
        <dbReference type="EMBL" id="RCI08301.1"/>
    </source>
</evidence>
<feature type="domain" description="SET" evidence="1">
    <location>
        <begin position="47"/>
        <end position="178"/>
    </location>
</feature>
<dbReference type="OrthoDB" id="3180714at2759"/>
<dbReference type="CDD" id="cd20071">
    <property type="entry name" value="SET_SMYD"/>
    <property type="match status" value="1"/>
</dbReference>